<protein>
    <recommendedName>
        <fullName evidence="1">Transposase IS66 central domain-containing protein</fullName>
    </recommendedName>
</protein>
<name>A0ABR6IZ58_9HYPH</name>
<dbReference type="Pfam" id="PF03050">
    <property type="entry name" value="DDE_Tnp_IS66"/>
    <property type="match status" value="1"/>
</dbReference>
<dbReference type="InterPro" id="IPR052344">
    <property type="entry name" value="Transposase-related"/>
</dbReference>
<dbReference type="InterPro" id="IPR004291">
    <property type="entry name" value="Transposase_IS66_central"/>
</dbReference>
<evidence type="ECO:0000259" key="1">
    <source>
        <dbReference type="Pfam" id="PF03050"/>
    </source>
</evidence>
<evidence type="ECO:0000313" key="3">
    <source>
        <dbReference type="Proteomes" id="UP000551353"/>
    </source>
</evidence>
<comment type="caution">
    <text evidence="2">The sequence shown here is derived from an EMBL/GenBank/DDBJ whole genome shotgun (WGS) entry which is preliminary data.</text>
</comment>
<gene>
    <name evidence="2" type="ORF">GGD56_006840</name>
</gene>
<organism evidence="2 3">
    <name type="scientific">Rhizobium mongolense</name>
    <dbReference type="NCBI Taxonomy" id="57676"/>
    <lineage>
        <taxon>Bacteria</taxon>
        <taxon>Pseudomonadati</taxon>
        <taxon>Pseudomonadota</taxon>
        <taxon>Alphaproteobacteria</taxon>
        <taxon>Hyphomicrobiales</taxon>
        <taxon>Rhizobiaceae</taxon>
        <taxon>Rhizobium/Agrobacterium group</taxon>
        <taxon>Rhizobium</taxon>
    </lineage>
</organism>
<sequence length="72" mass="7893">MGKLGFELQILADYLVDEIKKAERIFADETTLPTLAPGSGSTKTAYLWAYARDYAHPVIMCSSPAQSASLLR</sequence>
<dbReference type="Proteomes" id="UP000551353">
    <property type="component" value="Unassembled WGS sequence"/>
</dbReference>
<keyword evidence="3" id="KW-1185">Reference proteome</keyword>
<dbReference type="PANTHER" id="PTHR33678">
    <property type="entry name" value="BLL1576 PROTEIN"/>
    <property type="match status" value="1"/>
</dbReference>
<accession>A0ABR6IZ58</accession>
<evidence type="ECO:0000313" key="2">
    <source>
        <dbReference type="EMBL" id="MBB4232940.1"/>
    </source>
</evidence>
<dbReference type="PANTHER" id="PTHR33678:SF1">
    <property type="entry name" value="BLL1576 PROTEIN"/>
    <property type="match status" value="1"/>
</dbReference>
<feature type="domain" description="Transposase IS66 central" evidence="1">
    <location>
        <begin position="1"/>
        <end position="60"/>
    </location>
</feature>
<dbReference type="EMBL" id="JACIFX010000021">
    <property type="protein sequence ID" value="MBB4232940.1"/>
    <property type="molecule type" value="Genomic_DNA"/>
</dbReference>
<reference evidence="2 3" key="1">
    <citation type="submission" date="2020-08" db="EMBL/GenBank/DDBJ databases">
        <title>Genomic Encyclopedia of Type Strains, Phase IV (KMG-V): Genome sequencing to study the core and pangenomes of soil and plant-associated prokaryotes.</title>
        <authorList>
            <person name="Whitman W."/>
        </authorList>
    </citation>
    <scope>NUCLEOTIDE SEQUENCE [LARGE SCALE GENOMIC DNA]</scope>
    <source>
        <strain evidence="2 3">SEMIA 4087</strain>
    </source>
</reference>
<proteinExistence type="predicted"/>